<dbReference type="Pfam" id="PF02737">
    <property type="entry name" value="3HCDH_N"/>
    <property type="match status" value="1"/>
</dbReference>
<reference evidence="2 3" key="1">
    <citation type="submission" date="2019-03" db="EMBL/GenBank/DDBJ databases">
        <title>Genome Sequencing and Assembly of Various Microbes Isolated from Partially Reclaimed Soil and Acid Mine Drainage (AMD) Site.</title>
        <authorList>
            <person name="Steinbock B."/>
            <person name="Bechtold R."/>
            <person name="Sevigny J.L."/>
            <person name="Thomas D."/>
            <person name="Cuthill L.R."/>
            <person name="Aveiro Johannsen E.J."/>
            <person name="Thomas K."/>
            <person name="Ghosh A."/>
        </authorList>
    </citation>
    <scope>NUCLEOTIDE SEQUENCE [LARGE SCALE GENOMIC DNA]</scope>
    <source>
        <strain evidence="2 3">S-A1</strain>
    </source>
</reference>
<gene>
    <name evidence="2" type="ORF">E2R57_15870</name>
</gene>
<accession>A0A4R5XQW6</accession>
<evidence type="ECO:0000259" key="1">
    <source>
        <dbReference type="Pfam" id="PF02737"/>
    </source>
</evidence>
<dbReference type="SUPFAM" id="SSF51735">
    <property type="entry name" value="NAD(P)-binding Rossmann-fold domains"/>
    <property type="match status" value="1"/>
</dbReference>
<sequence length="84" mass="9066">MGPGVAHAFLINGADIVIVERDEESAQAARARVESAVLKSNEPGTTDHYSPEMPTSKLTVGVDYDRSTQLMSSTHPIGVFRQSH</sequence>
<comment type="caution">
    <text evidence="2">The sequence shown here is derived from an EMBL/GenBank/DDBJ whole genome shotgun (WGS) entry which is preliminary data.</text>
</comment>
<dbReference type="EMBL" id="SMZQ01000009">
    <property type="protein sequence ID" value="TDL33990.1"/>
    <property type="molecule type" value="Genomic_DNA"/>
</dbReference>
<protein>
    <recommendedName>
        <fullName evidence="1">3-hydroxyacyl-CoA dehydrogenase NAD binding domain-containing protein</fullName>
    </recommendedName>
</protein>
<name>A0A4R5XQW6_9MICC</name>
<dbReference type="GO" id="GO:0070403">
    <property type="term" value="F:NAD+ binding"/>
    <property type="evidence" value="ECO:0007669"/>
    <property type="project" value="InterPro"/>
</dbReference>
<dbReference type="AlphaFoldDB" id="A0A4R5XQW6"/>
<dbReference type="Proteomes" id="UP000294621">
    <property type="component" value="Unassembled WGS sequence"/>
</dbReference>
<dbReference type="InterPro" id="IPR036291">
    <property type="entry name" value="NAD(P)-bd_dom_sf"/>
</dbReference>
<feature type="domain" description="3-hydroxyacyl-CoA dehydrogenase NAD binding" evidence="1">
    <location>
        <begin position="1"/>
        <end position="66"/>
    </location>
</feature>
<dbReference type="InterPro" id="IPR006176">
    <property type="entry name" value="3-OHacyl-CoA_DH_NAD-bd"/>
</dbReference>
<evidence type="ECO:0000313" key="3">
    <source>
        <dbReference type="Proteomes" id="UP000294621"/>
    </source>
</evidence>
<evidence type="ECO:0000313" key="2">
    <source>
        <dbReference type="EMBL" id="TDL33990.1"/>
    </source>
</evidence>
<organism evidence="2 3">
    <name type="scientific">Arthrobacter nitrophenolicus</name>
    <dbReference type="NCBI Taxonomy" id="683150"/>
    <lineage>
        <taxon>Bacteria</taxon>
        <taxon>Bacillati</taxon>
        <taxon>Actinomycetota</taxon>
        <taxon>Actinomycetes</taxon>
        <taxon>Micrococcales</taxon>
        <taxon>Micrococcaceae</taxon>
        <taxon>Arthrobacter</taxon>
    </lineage>
</organism>
<proteinExistence type="predicted"/>
<dbReference type="GO" id="GO:0006631">
    <property type="term" value="P:fatty acid metabolic process"/>
    <property type="evidence" value="ECO:0007669"/>
    <property type="project" value="InterPro"/>
</dbReference>